<dbReference type="AlphaFoldDB" id="A0AA38MBX8"/>
<proteinExistence type="predicted"/>
<comment type="caution">
    <text evidence="2">The sequence shown here is derived from an EMBL/GenBank/DDBJ whole genome shotgun (WGS) entry which is preliminary data.</text>
</comment>
<dbReference type="Proteomes" id="UP001168821">
    <property type="component" value="Unassembled WGS sequence"/>
</dbReference>
<gene>
    <name evidence="2" type="ORF">Zmor_022012</name>
</gene>
<dbReference type="EMBL" id="JALNTZ010000006">
    <property type="protein sequence ID" value="KAJ3650317.1"/>
    <property type="molecule type" value="Genomic_DNA"/>
</dbReference>
<evidence type="ECO:0000313" key="2">
    <source>
        <dbReference type="EMBL" id="KAJ3650317.1"/>
    </source>
</evidence>
<keyword evidence="3" id="KW-1185">Reference proteome</keyword>
<reference evidence="2" key="1">
    <citation type="journal article" date="2023" name="G3 (Bethesda)">
        <title>Whole genome assemblies of Zophobas morio and Tenebrio molitor.</title>
        <authorList>
            <person name="Kaur S."/>
            <person name="Stinson S.A."/>
            <person name="diCenzo G.C."/>
        </authorList>
    </citation>
    <scope>NUCLEOTIDE SEQUENCE</scope>
    <source>
        <strain evidence="2">QUZm001</strain>
    </source>
</reference>
<feature type="compositionally biased region" description="Basic and acidic residues" evidence="1">
    <location>
        <begin position="47"/>
        <end position="82"/>
    </location>
</feature>
<evidence type="ECO:0000313" key="3">
    <source>
        <dbReference type="Proteomes" id="UP001168821"/>
    </source>
</evidence>
<evidence type="ECO:0000256" key="1">
    <source>
        <dbReference type="SAM" id="MobiDB-lite"/>
    </source>
</evidence>
<sequence length="91" mass="10553">MDIFTLSRINPARIAKQIIVVEKSKQIRRGRPRKQWVEQVEEIERNKGETLEEVKASTSDGKENMEEEKNSPSDALRAEREQKKKKKSAST</sequence>
<name>A0AA38MBX8_9CUCU</name>
<accession>A0AA38MBX8</accession>
<feature type="region of interest" description="Disordered" evidence="1">
    <location>
        <begin position="47"/>
        <end position="91"/>
    </location>
</feature>
<protein>
    <submittedName>
        <fullName evidence="2">Uncharacterized protein</fullName>
    </submittedName>
</protein>
<organism evidence="2 3">
    <name type="scientific">Zophobas morio</name>
    <dbReference type="NCBI Taxonomy" id="2755281"/>
    <lineage>
        <taxon>Eukaryota</taxon>
        <taxon>Metazoa</taxon>
        <taxon>Ecdysozoa</taxon>
        <taxon>Arthropoda</taxon>
        <taxon>Hexapoda</taxon>
        <taxon>Insecta</taxon>
        <taxon>Pterygota</taxon>
        <taxon>Neoptera</taxon>
        <taxon>Endopterygota</taxon>
        <taxon>Coleoptera</taxon>
        <taxon>Polyphaga</taxon>
        <taxon>Cucujiformia</taxon>
        <taxon>Tenebrionidae</taxon>
        <taxon>Zophobas</taxon>
    </lineage>
</organism>